<keyword evidence="1" id="KW-0343">GTPase activation</keyword>
<evidence type="ECO:0000313" key="3">
    <source>
        <dbReference type="EMBL" id="KAK9861395.1"/>
    </source>
</evidence>
<reference evidence="3 4" key="1">
    <citation type="journal article" date="2024" name="Nat. Commun.">
        <title>Phylogenomics reveals the evolutionary origins of lichenization in chlorophyte algae.</title>
        <authorList>
            <person name="Puginier C."/>
            <person name="Libourel C."/>
            <person name="Otte J."/>
            <person name="Skaloud P."/>
            <person name="Haon M."/>
            <person name="Grisel S."/>
            <person name="Petersen M."/>
            <person name="Berrin J.G."/>
            <person name="Delaux P.M."/>
            <person name="Dal Grande F."/>
            <person name="Keller J."/>
        </authorList>
    </citation>
    <scope>NUCLEOTIDE SEQUENCE [LARGE SCALE GENOMIC DNA]</scope>
    <source>
        <strain evidence="3 4">SAG 2523</strain>
    </source>
</reference>
<evidence type="ECO:0000256" key="1">
    <source>
        <dbReference type="ARBA" id="ARBA00022468"/>
    </source>
</evidence>
<dbReference type="Proteomes" id="UP001485043">
    <property type="component" value="Unassembled WGS sequence"/>
</dbReference>
<gene>
    <name evidence="3" type="ORF">WJX84_006666</name>
</gene>
<dbReference type="SUPFAM" id="SSF47923">
    <property type="entry name" value="Ypt/Rab-GAP domain of gyp1p"/>
    <property type="match status" value="2"/>
</dbReference>
<dbReference type="GO" id="GO:0005096">
    <property type="term" value="F:GTPase activator activity"/>
    <property type="evidence" value="ECO:0007669"/>
    <property type="project" value="UniProtKB-KW"/>
</dbReference>
<accession>A0AAW1SY50</accession>
<keyword evidence="4" id="KW-1185">Reference proteome</keyword>
<organism evidence="3 4">
    <name type="scientific">Apatococcus fuscideae</name>
    <dbReference type="NCBI Taxonomy" id="2026836"/>
    <lineage>
        <taxon>Eukaryota</taxon>
        <taxon>Viridiplantae</taxon>
        <taxon>Chlorophyta</taxon>
        <taxon>core chlorophytes</taxon>
        <taxon>Trebouxiophyceae</taxon>
        <taxon>Chlorellales</taxon>
        <taxon>Chlorellaceae</taxon>
        <taxon>Apatococcus</taxon>
    </lineage>
</organism>
<feature type="domain" description="Rab-GAP TBC" evidence="2">
    <location>
        <begin position="1"/>
        <end position="142"/>
    </location>
</feature>
<dbReference type="AlphaFoldDB" id="A0AAW1SY50"/>
<comment type="caution">
    <text evidence="3">The sequence shown here is derived from an EMBL/GenBank/DDBJ whole genome shotgun (WGS) entry which is preliminary data.</text>
</comment>
<protein>
    <recommendedName>
        <fullName evidence="2">Rab-GAP TBC domain-containing protein</fullName>
    </recommendedName>
</protein>
<proteinExistence type="predicted"/>
<dbReference type="InterPro" id="IPR000195">
    <property type="entry name" value="Rab-GAP-TBC_dom"/>
</dbReference>
<name>A0AAW1SY50_9CHLO</name>
<dbReference type="EMBL" id="JALJOV010000767">
    <property type="protein sequence ID" value="KAK9861395.1"/>
    <property type="molecule type" value="Genomic_DNA"/>
</dbReference>
<dbReference type="PANTHER" id="PTHR22957:SF502">
    <property type="entry name" value="SMALL G PROTEIN SIGNALING MODULATOR 2-RELATED"/>
    <property type="match status" value="1"/>
</dbReference>
<evidence type="ECO:0000313" key="4">
    <source>
        <dbReference type="Proteomes" id="UP001485043"/>
    </source>
</evidence>
<sequence>MVWKVAERKNRVDKDVRRTDRSHSAFAAEASPNITALRNVLLTYGQYNFDLGYCQVGAQSPTLIPVLTAWWVPSQSPTLIPVLAEWVTVGERTLLDPPLHAHLASVDALNFFFAYRWLLIHFKREFAFDEVLRLWEALWAGQAGPHFHIYVCAAVLIQHRKDIVEGGLDFDGLLRFCIDLRGRIDLHQTLRDAEPPGWACRQSWAGHHCRWGPVPLPTHLLRTPGPGLLALHCTSQVPRDLQQEEEDRR</sequence>
<dbReference type="InterPro" id="IPR035969">
    <property type="entry name" value="Rab-GAP_TBC_sf"/>
</dbReference>
<dbReference type="SMART" id="SM00164">
    <property type="entry name" value="TBC"/>
    <property type="match status" value="1"/>
</dbReference>
<dbReference type="PROSITE" id="PS50086">
    <property type="entry name" value="TBC_RABGAP"/>
    <property type="match status" value="1"/>
</dbReference>
<dbReference type="PANTHER" id="PTHR22957">
    <property type="entry name" value="TBC1 DOMAIN FAMILY MEMBER GTPASE-ACTIVATING PROTEIN"/>
    <property type="match status" value="1"/>
</dbReference>
<dbReference type="Gene3D" id="1.10.472.80">
    <property type="entry name" value="Ypt/Rab-GAP domain of gyp1p, domain 3"/>
    <property type="match status" value="1"/>
</dbReference>
<dbReference type="Gene3D" id="1.10.8.270">
    <property type="entry name" value="putative rabgap domain of human tbc1 domain family member 14 like domains"/>
    <property type="match status" value="1"/>
</dbReference>
<dbReference type="Pfam" id="PF00566">
    <property type="entry name" value="RabGAP-TBC"/>
    <property type="match status" value="2"/>
</dbReference>
<evidence type="ECO:0000259" key="2">
    <source>
        <dbReference type="PROSITE" id="PS50086"/>
    </source>
</evidence>